<dbReference type="PROSITE" id="PS52016">
    <property type="entry name" value="TONB_DEPENDENT_REC_3"/>
    <property type="match status" value="1"/>
</dbReference>
<evidence type="ECO:0000256" key="7">
    <source>
        <dbReference type="ARBA" id="ARBA00023136"/>
    </source>
</evidence>
<dbReference type="InterPro" id="IPR000531">
    <property type="entry name" value="Beta-barrel_TonB"/>
</dbReference>
<dbReference type="Gene3D" id="2.170.130.10">
    <property type="entry name" value="TonB-dependent receptor, plug domain"/>
    <property type="match status" value="1"/>
</dbReference>
<keyword evidence="15" id="KW-1185">Reference proteome</keyword>
<evidence type="ECO:0000256" key="5">
    <source>
        <dbReference type="ARBA" id="ARBA00022692"/>
    </source>
</evidence>
<keyword evidence="3 10" id="KW-0813">Transport</keyword>
<evidence type="ECO:0000256" key="2">
    <source>
        <dbReference type="ARBA" id="ARBA00009810"/>
    </source>
</evidence>
<dbReference type="InterPro" id="IPR012910">
    <property type="entry name" value="Plug_dom"/>
</dbReference>
<dbReference type="GO" id="GO:0044718">
    <property type="term" value="P:siderophore transmembrane transport"/>
    <property type="evidence" value="ECO:0007669"/>
    <property type="project" value="TreeGrafter"/>
</dbReference>
<feature type="domain" description="TonB-dependent receptor plug" evidence="13">
    <location>
        <begin position="49"/>
        <end position="149"/>
    </location>
</feature>
<organism evidence="14 15">
    <name type="scientific">Eikenella exigua</name>
    <dbReference type="NCBI Taxonomy" id="2528037"/>
    <lineage>
        <taxon>Bacteria</taxon>
        <taxon>Pseudomonadati</taxon>
        <taxon>Pseudomonadota</taxon>
        <taxon>Betaproteobacteria</taxon>
        <taxon>Neisseriales</taxon>
        <taxon>Neisseriaceae</taxon>
        <taxon>Eikenella</taxon>
    </lineage>
</organism>
<dbReference type="GO" id="GO:0009279">
    <property type="term" value="C:cell outer membrane"/>
    <property type="evidence" value="ECO:0007669"/>
    <property type="project" value="UniProtKB-SubCell"/>
</dbReference>
<feature type="domain" description="TonB-dependent receptor-like beta-barrel" evidence="12">
    <location>
        <begin position="345"/>
        <end position="767"/>
    </location>
</feature>
<evidence type="ECO:0000259" key="13">
    <source>
        <dbReference type="Pfam" id="PF07715"/>
    </source>
</evidence>
<dbReference type="EMBL" id="CP038018">
    <property type="protein sequence ID" value="QED92454.1"/>
    <property type="molecule type" value="Genomic_DNA"/>
</dbReference>
<proteinExistence type="inferred from homology"/>
<dbReference type="Proteomes" id="UP000326695">
    <property type="component" value="Chromosome"/>
</dbReference>
<evidence type="ECO:0000256" key="10">
    <source>
        <dbReference type="PROSITE-ProRule" id="PRU01360"/>
    </source>
</evidence>
<evidence type="ECO:0000256" key="11">
    <source>
        <dbReference type="RuleBase" id="RU003357"/>
    </source>
</evidence>
<dbReference type="SUPFAM" id="SSF56935">
    <property type="entry name" value="Porins"/>
    <property type="match status" value="1"/>
</dbReference>
<dbReference type="Pfam" id="PF07715">
    <property type="entry name" value="Plug"/>
    <property type="match status" value="1"/>
</dbReference>
<evidence type="ECO:0000256" key="9">
    <source>
        <dbReference type="ARBA" id="ARBA00023237"/>
    </source>
</evidence>
<evidence type="ECO:0000256" key="8">
    <source>
        <dbReference type="ARBA" id="ARBA00023170"/>
    </source>
</evidence>
<evidence type="ECO:0000256" key="3">
    <source>
        <dbReference type="ARBA" id="ARBA00022448"/>
    </source>
</evidence>
<dbReference type="Pfam" id="PF00593">
    <property type="entry name" value="TonB_dep_Rec_b-barrel"/>
    <property type="match status" value="1"/>
</dbReference>
<reference evidence="15" key="1">
    <citation type="journal article" date="2019" name="J. Anim. Genet.">
        <title>Description and whole genome sequencing of Eikenella exigua sp. nov., isolated from brain abscess and blood.</title>
        <authorList>
            <person name="Stormo K.A."/>
            <person name="Nygaard R.M."/>
            <person name="Bruvold T.S."/>
            <person name="Dimmen G."/>
            <person name="Lindemann P.C."/>
            <person name="Jordal S."/>
            <person name="Kommedal O."/>
        </authorList>
    </citation>
    <scope>NUCLEOTIDE SEQUENCE [LARGE SCALE GENOMIC DNA]</scope>
    <source>
        <strain evidence="15">PXX</strain>
    </source>
</reference>
<accession>A0AAX1F8Q3</accession>
<keyword evidence="8 14" id="KW-0675">Receptor</keyword>
<dbReference type="AlphaFoldDB" id="A0AAX1F8Q3"/>
<comment type="similarity">
    <text evidence="2 10 11">Belongs to the TonB-dependent receptor family.</text>
</comment>
<dbReference type="InterPro" id="IPR036942">
    <property type="entry name" value="Beta-barrel_TonB_sf"/>
</dbReference>
<evidence type="ECO:0000256" key="4">
    <source>
        <dbReference type="ARBA" id="ARBA00022452"/>
    </source>
</evidence>
<keyword evidence="6 11" id="KW-0798">TonB box</keyword>
<evidence type="ECO:0000256" key="6">
    <source>
        <dbReference type="ARBA" id="ARBA00023077"/>
    </source>
</evidence>
<sequence>MKFFVFLSVGLVVFNTYPTTVWAEDAVELSEIHITGRKTPQSGARLDSGSKSVLYNSDLQSVRAISLGQTVEKISGVHNNSFGPNNGLPQIRSLTGSRVYLMQNGLGISDMAGISGNLPSAVEPFLADKITVQKSSAAVLYGGHAVGGAVQVETGQIPQQLPEKNFGGKGEISGGYNTPTTQLFSLTGKSGQIAWHIDGMNNKISSYRVPGDSKAAICHNRAEINTNYPLTLLCQVSRNYEYFFNQGFYKYVDRNYLLRGKDYLDQYELDISDVYRRDKPSYGNWVENPGYDPSVTEGKGRRLRSIEDVTPNEHGKMANSHMHQQSVSAGVSYIGADGYIGLGVSRYLNRYGVPGYASLSTRAGKKNALSPVNIESSQARWLLDGMYRSQQPWLDNVRFSFAHIDAANRELLGNQFADSLNSQSNQGRLEINYRPIQWWQGVLGGDWTQRRTNGEGVDRYLPDTKTIEYAVFALQKFNWGNWSTDIGARHGRTRQQAILGNYQPGRGLNEGYIKQHNNKMFELNSYQAALKWQPAEGWETGIRYSRSQRAPEVNELFASNRHYAILTNEHGDPRLQPETANTWEFSQQISWRNSRLKVNYYQTRFQDYIYLGQTGTDKGDGLPYKEWRQGDTRIEGMELEASHHFHLDRYGTLEAKVFVDWVKNSPVFTGKNDSNSSSWDEYVRRKNDGDYMPGLPASRYGASLVWSKGNWMLSSSLTHYLPQKHLGRVINEEISLGGYTIWDMYLNYSHQLGQSAQMEWFLDARNLSNTEARPHNSTLKYLAPLPGRSVRTGVRVSF</sequence>
<evidence type="ECO:0000259" key="12">
    <source>
        <dbReference type="Pfam" id="PF00593"/>
    </source>
</evidence>
<dbReference type="InterPro" id="IPR037066">
    <property type="entry name" value="Plug_dom_sf"/>
</dbReference>
<dbReference type="GO" id="GO:0015344">
    <property type="term" value="F:siderophore uptake transmembrane transporter activity"/>
    <property type="evidence" value="ECO:0007669"/>
    <property type="project" value="TreeGrafter"/>
</dbReference>
<gene>
    <name evidence="14" type="ORF">EZJ17_07420</name>
</gene>
<dbReference type="RefSeq" id="WP_067440940.1">
    <property type="nucleotide sequence ID" value="NZ_CP038018.1"/>
</dbReference>
<keyword evidence="9 10" id="KW-0998">Cell outer membrane</keyword>
<name>A0AAX1F8Q3_9NEIS</name>
<protein>
    <submittedName>
        <fullName evidence="14">TonB-dependent receptor</fullName>
    </submittedName>
</protein>
<dbReference type="PANTHER" id="PTHR30069:SF40">
    <property type="entry name" value="TONB-DEPENDENT RECEPTOR NMB0964-RELATED"/>
    <property type="match status" value="1"/>
</dbReference>
<dbReference type="PANTHER" id="PTHR30069">
    <property type="entry name" value="TONB-DEPENDENT OUTER MEMBRANE RECEPTOR"/>
    <property type="match status" value="1"/>
</dbReference>
<evidence type="ECO:0000313" key="14">
    <source>
        <dbReference type="EMBL" id="QED92454.1"/>
    </source>
</evidence>
<dbReference type="Gene3D" id="2.40.170.20">
    <property type="entry name" value="TonB-dependent receptor, beta-barrel domain"/>
    <property type="match status" value="1"/>
</dbReference>
<evidence type="ECO:0000256" key="1">
    <source>
        <dbReference type="ARBA" id="ARBA00004571"/>
    </source>
</evidence>
<evidence type="ECO:0000313" key="15">
    <source>
        <dbReference type="Proteomes" id="UP000326695"/>
    </source>
</evidence>
<comment type="subcellular location">
    <subcellularLocation>
        <location evidence="1 10">Cell outer membrane</location>
        <topology evidence="1 10">Multi-pass membrane protein</topology>
    </subcellularLocation>
</comment>
<dbReference type="KEGG" id="eex:EZJ17_07420"/>
<dbReference type="InterPro" id="IPR039426">
    <property type="entry name" value="TonB-dep_rcpt-like"/>
</dbReference>
<keyword evidence="4 10" id="KW-1134">Transmembrane beta strand</keyword>
<keyword evidence="7 10" id="KW-0472">Membrane</keyword>
<keyword evidence="5 10" id="KW-0812">Transmembrane</keyword>